<dbReference type="AlphaFoldDB" id="A0A6H1Q3L0"/>
<feature type="compositionally biased region" description="Polar residues" evidence="1">
    <location>
        <begin position="19"/>
        <end position="29"/>
    </location>
</feature>
<dbReference type="KEGG" id="peg:E5R92_06955"/>
<protein>
    <recommendedName>
        <fullName evidence="5">Protoheme IX farnesyltransferase</fullName>
    </recommendedName>
</protein>
<proteinExistence type="predicted"/>
<evidence type="ECO:0000256" key="1">
    <source>
        <dbReference type="SAM" id="MobiDB-lite"/>
    </source>
</evidence>
<evidence type="ECO:0000313" key="3">
    <source>
        <dbReference type="EMBL" id="QIZ21517.1"/>
    </source>
</evidence>
<feature type="region of interest" description="Disordered" evidence="1">
    <location>
        <begin position="1"/>
        <end position="29"/>
    </location>
</feature>
<dbReference type="Proteomes" id="UP000501094">
    <property type="component" value="Chromosome"/>
</dbReference>
<evidence type="ECO:0000313" key="4">
    <source>
        <dbReference type="Proteomes" id="UP000501094"/>
    </source>
</evidence>
<evidence type="ECO:0008006" key="5">
    <source>
        <dbReference type="Google" id="ProtNLM"/>
    </source>
</evidence>
<keyword evidence="4" id="KW-1185">Reference proteome</keyword>
<name>A0A6H1Q3L0_9PROT</name>
<organism evidence="3 4">
    <name type="scientific">Candidatus Pelagibacter giovannonii</name>
    <dbReference type="NCBI Taxonomy" id="2563896"/>
    <lineage>
        <taxon>Bacteria</taxon>
        <taxon>Pseudomonadati</taxon>
        <taxon>Pseudomonadota</taxon>
        <taxon>Alphaproteobacteria</taxon>
        <taxon>Candidatus Pelagibacterales</taxon>
        <taxon>Candidatus Pelagibacteraceae</taxon>
        <taxon>Candidatus Pelagibacter</taxon>
    </lineage>
</organism>
<keyword evidence="2" id="KW-0812">Transmembrane</keyword>
<keyword evidence="2" id="KW-1133">Transmembrane helix</keyword>
<gene>
    <name evidence="3" type="ORF">E5R92_06955</name>
</gene>
<reference evidence="3 4" key="1">
    <citation type="journal article" date="2020" name="Nat. Microbiol.">
        <title>Lysogenic host-virus interactions in SAR11 marine bacteria.</title>
        <authorList>
            <person name="Morris R.M."/>
            <person name="Cain K.R."/>
            <person name="Hvorecny K.L."/>
            <person name="Kollman J.M."/>
        </authorList>
    </citation>
    <scope>NUCLEOTIDE SEQUENCE [LARGE SCALE GENOMIC DNA]</scope>
    <source>
        <strain evidence="3 4">NP1</strain>
    </source>
</reference>
<feature type="compositionally biased region" description="Polar residues" evidence="1">
    <location>
        <begin position="1"/>
        <end position="11"/>
    </location>
</feature>
<dbReference type="RefSeq" id="WP_168607373.1">
    <property type="nucleotide sequence ID" value="NZ_CP038852.1"/>
</dbReference>
<dbReference type="EMBL" id="CP038852">
    <property type="protein sequence ID" value="QIZ21517.1"/>
    <property type="molecule type" value="Genomic_DNA"/>
</dbReference>
<accession>A0A6H1Q3L0</accession>
<evidence type="ECO:0000256" key="2">
    <source>
        <dbReference type="SAM" id="Phobius"/>
    </source>
</evidence>
<keyword evidence="2" id="KW-0472">Membrane</keyword>
<sequence length="72" mass="7974">MSSEKVISTELNDLPPLKTPNNSEEVSSSGRVDINILLNRARKVKEKETRTNLVFAGLIVSLMFIVGLILSF</sequence>
<feature type="transmembrane region" description="Helical" evidence="2">
    <location>
        <begin position="52"/>
        <end position="70"/>
    </location>
</feature>